<comment type="caution">
    <text evidence="1">The sequence shown here is derived from an EMBL/GenBank/DDBJ whole genome shotgun (WGS) entry which is preliminary data.</text>
</comment>
<dbReference type="RefSeq" id="WP_377397931.1">
    <property type="nucleotide sequence ID" value="NZ_JBHTFQ010000001.1"/>
</dbReference>
<dbReference type="EMBL" id="JBHTFQ010000001">
    <property type="protein sequence ID" value="MFC7702829.1"/>
    <property type="molecule type" value="Genomic_DNA"/>
</dbReference>
<name>A0ABW2UE13_9RHOB</name>
<evidence type="ECO:0000313" key="1">
    <source>
        <dbReference type="EMBL" id="MFC7702829.1"/>
    </source>
</evidence>
<protein>
    <submittedName>
        <fullName evidence="1">Uncharacterized protein</fullName>
    </submittedName>
</protein>
<gene>
    <name evidence="1" type="ORF">ACFQXB_01315</name>
</gene>
<accession>A0ABW2UE13</accession>
<organism evidence="1 2">
    <name type="scientific">Plastorhodobacter daqingensis</name>
    <dbReference type="NCBI Taxonomy" id="1387281"/>
    <lineage>
        <taxon>Bacteria</taxon>
        <taxon>Pseudomonadati</taxon>
        <taxon>Pseudomonadota</taxon>
        <taxon>Alphaproteobacteria</taxon>
        <taxon>Rhodobacterales</taxon>
        <taxon>Paracoccaceae</taxon>
        <taxon>Plastorhodobacter</taxon>
    </lineage>
</organism>
<sequence length="96" mass="10344">MPLPVLPIAGIALRYGAVVLAAYAVSRSVRPGHLDQRNEDALDRVDEGVSLHQAPHEDQINLAARFRRVVRLGTSGPGLEIDAAGLGRIRFRKAAP</sequence>
<keyword evidence="2" id="KW-1185">Reference proteome</keyword>
<dbReference type="Proteomes" id="UP001596516">
    <property type="component" value="Unassembled WGS sequence"/>
</dbReference>
<proteinExistence type="predicted"/>
<reference evidence="2" key="1">
    <citation type="journal article" date="2019" name="Int. J. Syst. Evol. Microbiol.">
        <title>The Global Catalogue of Microorganisms (GCM) 10K type strain sequencing project: providing services to taxonomists for standard genome sequencing and annotation.</title>
        <authorList>
            <consortium name="The Broad Institute Genomics Platform"/>
            <consortium name="The Broad Institute Genome Sequencing Center for Infectious Disease"/>
            <person name="Wu L."/>
            <person name="Ma J."/>
        </authorList>
    </citation>
    <scope>NUCLEOTIDE SEQUENCE [LARGE SCALE GENOMIC DNA]</scope>
    <source>
        <strain evidence="2">CGMCC 1.12750</strain>
    </source>
</reference>
<evidence type="ECO:0000313" key="2">
    <source>
        <dbReference type="Proteomes" id="UP001596516"/>
    </source>
</evidence>